<dbReference type="Pfam" id="PF00696">
    <property type="entry name" value="AA_kinase"/>
    <property type="match status" value="1"/>
</dbReference>
<keyword evidence="2 8" id="KW-0028">Amino-acid biosynthesis</keyword>
<comment type="caution">
    <text evidence="11">The sequence shown here is derived from an EMBL/GenBank/DDBJ whole genome shotgun (WGS) entry which is preliminary data.</text>
</comment>
<comment type="caution">
    <text evidence="8">Lacks conserved residue(s) required for the propagation of feature annotation.</text>
</comment>
<dbReference type="NCBIfam" id="TIGR01027">
    <property type="entry name" value="proB"/>
    <property type="match status" value="1"/>
</dbReference>
<keyword evidence="4 8" id="KW-0808">Transferase</keyword>
<dbReference type="PANTHER" id="PTHR43654">
    <property type="entry name" value="GLUTAMATE 5-KINASE"/>
    <property type="match status" value="1"/>
</dbReference>
<keyword evidence="5 8" id="KW-0547">Nucleotide-binding</keyword>
<evidence type="ECO:0000256" key="3">
    <source>
        <dbReference type="ARBA" id="ARBA00022650"/>
    </source>
</evidence>
<dbReference type="Gene3D" id="3.40.1160.10">
    <property type="entry name" value="Acetylglutamate kinase-like"/>
    <property type="match status" value="1"/>
</dbReference>
<dbReference type="SUPFAM" id="SSF88697">
    <property type="entry name" value="PUA domain-like"/>
    <property type="match status" value="1"/>
</dbReference>
<accession>A0A0E9LW42</accession>
<keyword evidence="1 8" id="KW-0963">Cytoplasm</keyword>
<dbReference type="InterPro" id="IPR036393">
    <property type="entry name" value="AceGlu_kinase-like_sf"/>
</dbReference>
<comment type="similarity">
    <text evidence="8">Belongs to the glutamate 5-kinase family.</text>
</comment>
<evidence type="ECO:0000256" key="2">
    <source>
        <dbReference type="ARBA" id="ARBA00022605"/>
    </source>
</evidence>
<dbReference type="PANTHER" id="PTHR43654:SF1">
    <property type="entry name" value="ISOPENTENYL PHOSPHATE KINASE"/>
    <property type="match status" value="1"/>
</dbReference>
<dbReference type="RefSeq" id="WP_062122882.1">
    <property type="nucleotide sequence ID" value="NZ_BAZW01000006.1"/>
</dbReference>
<dbReference type="InterPro" id="IPR036974">
    <property type="entry name" value="PUA_sf"/>
</dbReference>
<keyword evidence="12" id="KW-1185">Reference proteome</keyword>
<dbReference type="InterPro" id="IPR011529">
    <property type="entry name" value="Glu_5kinase"/>
</dbReference>
<keyword evidence="3 8" id="KW-0641">Proline biosynthesis</keyword>
<evidence type="ECO:0000256" key="5">
    <source>
        <dbReference type="ARBA" id="ARBA00022741"/>
    </source>
</evidence>
<dbReference type="InterPro" id="IPR005715">
    <property type="entry name" value="Glu_5kinase/COase_Synthase"/>
</dbReference>
<evidence type="ECO:0000256" key="4">
    <source>
        <dbReference type="ARBA" id="ARBA00022679"/>
    </source>
</evidence>
<dbReference type="EMBL" id="BAZW01000006">
    <property type="protein sequence ID" value="GAO29080.1"/>
    <property type="molecule type" value="Genomic_DNA"/>
</dbReference>
<evidence type="ECO:0000256" key="8">
    <source>
        <dbReference type="HAMAP-Rule" id="MF_00456"/>
    </source>
</evidence>
<comment type="catalytic activity">
    <reaction evidence="8">
        <text>L-glutamate + ATP = L-glutamyl 5-phosphate + ADP</text>
        <dbReference type="Rhea" id="RHEA:14877"/>
        <dbReference type="ChEBI" id="CHEBI:29985"/>
        <dbReference type="ChEBI" id="CHEBI:30616"/>
        <dbReference type="ChEBI" id="CHEBI:58274"/>
        <dbReference type="ChEBI" id="CHEBI:456216"/>
        <dbReference type="EC" id="2.7.2.11"/>
    </reaction>
</comment>
<protein>
    <recommendedName>
        <fullName evidence="8">Glutamate 5-kinase</fullName>
        <ecNumber evidence="8">2.7.2.11</ecNumber>
    </recommendedName>
    <alternativeName>
        <fullName evidence="8">Gamma-glutamyl kinase</fullName>
        <shortName evidence="8">GK</shortName>
    </alternativeName>
</protein>
<evidence type="ECO:0000313" key="12">
    <source>
        <dbReference type="Proteomes" id="UP000032900"/>
    </source>
</evidence>
<sequence length="367" mass="39973">MALIISDKKVYKSVTIKIGSNVLTRPDGQLDRERMAHITEEIAHLHQAGIKVILVSSGAVASGRSIVKSPVKRDPVSERQLLSSVGQVKLLTTYASLFDAHGITCAQVLVTKQDFRTREHYLNMKNCLSVLLDSDIVPIINENDAVSVTALMFTDNDELAGLVASMMNTQALFILSNVDGVFSGDPAHPDSVLIDVIENRTTDLTEFVTTQKSNFGRGGMLTKGRVARNTAASGISVYIANGTRDHIIRDLAMKTDAAPHTLFSPGTPSPAVKKWMAYSAGFAQSEVVINAGAKQALFSPKATSLLLAGVTEMNGLFEKGDLLRILDEDHHLVGIGKAQYDRKKAEEHLGDKKYKPLVHYDYLVLFP</sequence>
<dbReference type="PIRSF" id="PIRSF000729">
    <property type="entry name" value="GK"/>
    <property type="match status" value="1"/>
</dbReference>
<dbReference type="GO" id="GO:0005829">
    <property type="term" value="C:cytosol"/>
    <property type="evidence" value="ECO:0007669"/>
    <property type="project" value="TreeGrafter"/>
</dbReference>
<comment type="function">
    <text evidence="8">Catalyzes the transfer of a phosphate group to glutamate to form L-glutamate 5-phosphate.</text>
</comment>
<dbReference type="InterPro" id="IPR041739">
    <property type="entry name" value="G5K_ProB"/>
</dbReference>
<feature type="domain" description="PUA" evidence="10">
    <location>
        <begin position="286"/>
        <end position="351"/>
    </location>
</feature>
<dbReference type="EC" id="2.7.2.11" evidence="8"/>
<comment type="subcellular location">
    <subcellularLocation>
        <location evidence="8">Cytoplasm</location>
    </subcellularLocation>
</comment>
<evidence type="ECO:0000313" key="11">
    <source>
        <dbReference type="EMBL" id="GAO29080.1"/>
    </source>
</evidence>
<evidence type="ECO:0000256" key="6">
    <source>
        <dbReference type="ARBA" id="ARBA00022777"/>
    </source>
</evidence>
<organism evidence="11 12">
    <name type="scientific">Geofilum rubicundum JCM 15548</name>
    <dbReference type="NCBI Taxonomy" id="1236989"/>
    <lineage>
        <taxon>Bacteria</taxon>
        <taxon>Pseudomonadati</taxon>
        <taxon>Bacteroidota</taxon>
        <taxon>Bacteroidia</taxon>
        <taxon>Marinilabiliales</taxon>
        <taxon>Marinilabiliaceae</taxon>
        <taxon>Geofilum</taxon>
    </lineage>
</organism>
<dbReference type="CDD" id="cd21157">
    <property type="entry name" value="PUA_G5K"/>
    <property type="match status" value="1"/>
</dbReference>
<gene>
    <name evidence="8" type="primary">proB</name>
    <name evidence="11" type="ORF">JCM15548_11237</name>
</gene>
<keyword evidence="6 8" id="KW-0418">Kinase</keyword>
<dbReference type="OrthoDB" id="9804434at2"/>
<feature type="binding site" evidence="8">
    <location>
        <position position="17"/>
    </location>
    <ligand>
        <name>ATP</name>
        <dbReference type="ChEBI" id="CHEBI:30616"/>
    </ligand>
</feature>
<dbReference type="GO" id="GO:0003723">
    <property type="term" value="F:RNA binding"/>
    <property type="evidence" value="ECO:0007669"/>
    <property type="project" value="InterPro"/>
</dbReference>
<dbReference type="AlphaFoldDB" id="A0A0E9LW42"/>
<feature type="binding site" evidence="8">
    <location>
        <position position="57"/>
    </location>
    <ligand>
        <name>substrate</name>
    </ligand>
</feature>
<dbReference type="PRINTS" id="PR00474">
    <property type="entry name" value="GLU5KINASE"/>
</dbReference>
<dbReference type="CDD" id="cd04242">
    <property type="entry name" value="AAK_G5K_ProB"/>
    <property type="match status" value="1"/>
</dbReference>
<dbReference type="InterPro" id="IPR015947">
    <property type="entry name" value="PUA-like_sf"/>
</dbReference>
<dbReference type="GO" id="GO:0004349">
    <property type="term" value="F:glutamate 5-kinase activity"/>
    <property type="evidence" value="ECO:0007669"/>
    <property type="project" value="UniProtKB-UniRule"/>
</dbReference>
<proteinExistence type="inferred from homology"/>
<comment type="pathway">
    <text evidence="8">Amino-acid biosynthesis; L-proline biosynthesis; L-glutamate 5-semialdehyde from L-glutamate: step 1/2.</text>
</comment>
<dbReference type="GO" id="GO:0055129">
    <property type="term" value="P:L-proline biosynthetic process"/>
    <property type="evidence" value="ECO:0007669"/>
    <property type="project" value="UniProtKB-UniRule"/>
</dbReference>
<evidence type="ECO:0000256" key="7">
    <source>
        <dbReference type="ARBA" id="ARBA00022840"/>
    </source>
</evidence>
<dbReference type="InterPro" id="IPR001057">
    <property type="entry name" value="Glu/AcGlu_kinase"/>
</dbReference>
<feature type="binding site" evidence="8">
    <location>
        <position position="156"/>
    </location>
    <ligand>
        <name>substrate</name>
    </ligand>
</feature>
<evidence type="ECO:0000259" key="9">
    <source>
        <dbReference type="Pfam" id="PF00696"/>
    </source>
</evidence>
<dbReference type="InterPro" id="IPR001048">
    <property type="entry name" value="Asp/Glu/Uridylate_kinase"/>
</dbReference>
<keyword evidence="7 8" id="KW-0067">ATP-binding</keyword>
<dbReference type="InterPro" id="IPR002478">
    <property type="entry name" value="PUA"/>
</dbReference>
<dbReference type="GO" id="GO:0005524">
    <property type="term" value="F:ATP binding"/>
    <property type="evidence" value="ECO:0007669"/>
    <property type="project" value="UniProtKB-KW"/>
</dbReference>
<name>A0A0E9LW42_9BACT</name>
<dbReference type="PROSITE" id="PS50890">
    <property type="entry name" value="PUA"/>
    <property type="match status" value="1"/>
</dbReference>
<dbReference type="UniPathway" id="UPA00098">
    <property type="reaction ID" value="UER00359"/>
</dbReference>
<dbReference type="Gene3D" id="2.30.130.10">
    <property type="entry name" value="PUA domain"/>
    <property type="match status" value="1"/>
</dbReference>
<dbReference type="FunFam" id="3.40.1160.10:FF:000040">
    <property type="entry name" value="Glutamate 5-kinase"/>
    <property type="match status" value="1"/>
</dbReference>
<dbReference type="SUPFAM" id="SSF53633">
    <property type="entry name" value="Carbamate kinase-like"/>
    <property type="match status" value="1"/>
</dbReference>
<dbReference type="Pfam" id="PF01472">
    <property type="entry name" value="PUA"/>
    <property type="match status" value="1"/>
</dbReference>
<evidence type="ECO:0000259" key="10">
    <source>
        <dbReference type="Pfam" id="PF01472"/>
    </source>
</evidence>
<evidence type="ECO:0000256" key="1">
    <source>
        <dbReference type="ARBA" id="ARBA00022490"/>
    </source>
</evidence>
<dbReference type="HAMAP" id="MF_00456">
    <property type="entry name" value="ProB"/>
    <property type="match status" value="1"/>
</dbReference>
<feature type="domain" description="Aspartate/glutamate/uridylate kinase" evidence="9">
    <location>
        <begin position="16"/>
        <end position="241"/>
    </location>
</feature>
<reference evidence="11 12" key="1">
    <citation type="journal article" date="2015" name="Microbes Environ.">
        <title>Distribution and evolution of nitrogen fixation genes in the phylum bacteroidetes.</title>
        <authorList>
            <person name="Inoue J."/>
            <person name="Oshima K."/>
            <person name="Suda W."/>
            <person name="Sakamoto M."/>
            <person name="Iino T."/>
            <person name="Noda S."/>
            <person name="Hongoh Y."/>
            <person name="Hattori M."/>
            <person name="Ohkuma M."/>
        </authorList>
    </citation>
    <scope>NUCLEOTIDE SEQUENCE [LARGE SCALE GENOMIC DNA]</scope>
    <source>
        <strain evidence="11">JCM 15548</strain>
    </source>
</reference>
<feature type="binding site" evidence="8">
    <location>
        <position position="144"/>
    </location>
    <ligand>
        <name>substrate</name>
    </ligand>
</feature>
<dbReference type="Proteomes" id="UP000032900">
    <property type="component" value="Unassembled WGS sequence"/>
</dbReference>
<dbReference type="STRING" id="1236989.JCM15548_11237"/>